<dbReference type="AlphaFoldDB" id="L5K8E6"/>
<dbReference type="InParanoid" id="L5K8E6"/>
<sequence length="125" mass="13302">MDESGELGGLETMETLTELGDELTLGDIDGEWRMDPVILLSTVDVTHQCEGGGLFPTPSGQSPNAGSFILPVFATRLPELPDPSVLASCFLTLLETTAQAVRSSQLSEQSLPVPDTFLCPGPQRL</sequence>
<name>L5K8E6_PTEAL</name>
<dbReference type="EMBL" id="KB030944">
    <property type="protein sequence ID" value="ELK07964.1"/>
    <property type="molecule type" value="Genomic_DNA"/>
</dbReference>
<organism evidence="1 2">
    <name type="scientific">Pteropus alecto</name>
    <name type="common">Black flying fox</name>
    <dbReference type="NCBI Taxonomy" id="9402"/>
    <lineage>
        <taxon>Eukaryota</taxon>
        <taxon>Metazoa</taxon>
        <taxon>Chordata</taxon>
        <taxon>Craniata</taxon>
        <taxon>Vertebrata</taxon>
        <taxon>Euteleostomi</taxon>
        <taxon>Mammalia</taxon>
        <taxon>Eutheria</taxon>
        <taxon>Laurasiatheria</taxon>
        <taxon>Chiroptera</taxon>
        <taxon>Yinpterochiroptera</taxon>
        <taxon>Pteropodoidea</taxon>
        <taxon>Pteropodidae</taxon>
        <taxon>Pteropodinae</taxon>
        <taxon>Pteropus</taxon>
    </lineage>
</organism>
<proteinExistence type="predicted"/>
<reference evidence="2" key="1">
    <citation type="journal article" date="2013" name="Science">
        <title>Comparative analysis of bat genomes provides insight into the evolution of flight and immunity.</title>
        <authorList>
            <person name="Zhang G."/>
            <person name="Cowled C."/>
            <person name="Shi Z."/>
            <person name="Huang Z."/>
            <person name="Bishop-Lilly K.A."/>
            <person name="Fang X."/>
            <person name="Wynne J.W."/>
            <person name="Xiong Z."/>
            <person name="Baker M.L."/>
            <person name="Zhao W."/>
            <person name="Tachedjian M."/>
            <person name="Zhu Y."/>
            <person name="Zhou P."/>
            <person name="Jiang X."/>
            <person name="Ng J."/>
            <person name="Yang L."/>
            <person name="Wu L."/>
            <person name="Xiao J."/>
            <person name="Feng Y."/>
            <person name="Chen Y."/>
            <person name="Sun X."/>
            <person name="Zhang Y."/>
            <person name="Marsh G.A."/>
            <person name="Crameri G."/>
            <person name="Broder C.C."/>
            <person name="Frey K.G."/>
            <person name="Wang L.F."/>
            <person name="Wang J."/>
        </authorList>
    </citation>
    <scope>NUCLEOTIDE SEQUENCE [LARGE SCALE GENOMIC DNA]</scope>
</reference>
<keyword evidence="2" id="KW-1185">Reference proteome</keyword>
<evidence type="ECO:0000313" key="1">
    <source>
        <dbReference type="EMBL" id="ELK07964.1"/>
    </source>
</evidence>
<evidence type="ECO:0000313" key="2">
    <source>
        <dbReference type="Proteomes" id="UP000010552"/>
    </source>
</evidence>
<gene>
    <name evidence="1" type="ORF">PAL_GLEAN10007217</name>
</gene>
<accession>L5K8E6</accession>
<dbReference type="Proteomes" id="UP000010552">
    <property type="component" value="Unassembled WGS sequence"/>
</dbReference>
<protein>
    <submittedName>
        <fullName evidence="1">Sterol regulatory element-binding protein 2</fullName>
    </submittedName>
</protein>
<dbReference type="STRING" id="9402.L5K8E6"/>